<keyword evidence="2" id="KW-1185">Reference proteome</keyword>
<organism evidence="1 2">
    <name type="scientific">Paraprevotella xylaniphila YIT 11841</name>
    <dbReference type="NCBI Taxonomy" id="762982"/>
    <lineage>
        <taxon>Bacteria</taxon>
        <taxon>Pseudomonadati</taxon>
        <taxon>Bacteroidota</taxon>
        <taxon>Bacteroidia</taxon>
        <taxon>Bacteroidales</taxon>
        <taxon>Prevotellaceae</taxon>
        <taxon>Paraprevotella</taxon>
    </lineage>
</organism>
<dbReference type="EMBL" id="AFBR01000013">
    <property type="protein sequence ID" value="EGG57100.1"/>
    <property type="molecule type" value="Genomic_DNA"/>
</dbReference>
<evidence type="ECO:0000313" key="1">
    <source>
        <dbReference type="EMBL" id="EGG57100.1"/>
    </source>
</evidence>
<name>F3QQL7_9BACT</name>
<dbReference type="STRING" id="762982.HMPREF9442_00459"/>
<reference evidence="1 2" key="1">
    <citation type="submission" date="2011-02" db="EMBL/GenBank/DDBJ databases">
        <authorList>
            <person name="Weinstock G."/>
            <person name="Sodergren E."/>
            <person name="Clifton S."/>
            <person name="Fulton L."/>
            <person name="Fulton B."/>
            <person name="Courtney L."/>
            <person name="Fronick C."/>
            <person name="Harrison M."/>
            <person name="Strong C."/>
            <person name="Farmer C."/>
            <person name="Delahaunty K."/>
            <person name="Markovic C."/>
            <person name="Hall O."/>
            <person name="Minx P."/>
            <person name="Tomlinson C."/>
            <person name="Mitreva M."/>
            <person name="Hou S."/>
            <person name="Chen J."/>
            <person name="Wollam A."/>
            <person name="Pepin K.H."/>
            <person name="Johnson M."/>
            <person name="Bhonagiri V."/>
            <person name="Zhang X."/>
            <person name="Suruliraj S."/>
            <person name="Warren W."/>
            <person name="Chinwalla A."/>
            <person name="Mardis E.R."/>
            <person name="Wilson R.K."/>
        </authorList>
    </citation>
    <scope>NUCLEOTIDE SEQUENCE [LARGE SCALE GENOMIC DNA]</scope>
    <source>
        <strain evidence="1 2">YIT 11841</strain>
    </source>
</reference>
<dbReference type="HOGENOM" id="CLU_2827286_0_0_10"/>
<dbReference type="AlphaFoldDB" id="F3QQL7"/>
<gene>
    <name evidence="1" type="ORF">HMPREF9442_00459</name>
</gene>
<accession>F3QQL7</accession>
<protein>
    <submittedName>
        <fullName evidence="1">Uncharacterized protein</fullName>
    </submittedName>
</protein>
<sequence>MIFITYMRYGVFGLILGEYCFTVNLHENEKTFKIEMPNELFFILLSRDLSSSCGNDCFGECFSFDM</sequence>
<proteinExistence type="predicted"/>
<evidence type="ECO:0000313" key="2">
    <source>
        <dbReference type="Proteomes" id="UP000005546"/>
    </source>
</evidence>
<dbReference type="Proteomes" id="UP000005546">
    <property type="component" value="Unassembled WGS sequence"/>
</dbReference>
<comment type="caution">
    <text evidence="1">The sequence shown here is derived from an EMBL/GenBank/DDBJ whole genome shotgun (WGS) entry which is preliminary data.</text>
</comment>